<evidence type="ECO:0000313" key="1">
    <source>
        <dbReference type="EMBL" id="HJC40546.1"/>
    </source>
</evidence>
<comment type="caution">
    <text evidence="1">The sequence shown here is derived from an EMBL/GenBank/DDBJ whole genome shotgun (WGS) entry which is preliminary data.</text>
</comment>
<dbReference type="AlphaFoldDB" id="A0A9D2T059"/>
<gene>
    <name evidence="1" type="ORF">H9701_03205</name>
</gene>
<proteinExistence type="predicted"/>
<accession>A0A9D2T059</accession>
<dbReference type="EMBL" id="DWWJ01000063">
    <property type="protein sequence ID" value="HJC40546.1"/>
    <property type="molecule type" value="Genomic_DNA"/>
</dbReference>
<feature type="non-terminal residue" evidence="1">
    <location>
        <position position="1"/>
    </location>
</feature>
<sequence>DAAAGYFLYNLEETEEGWDALVVWPLQWAYLSGPEAPPVYKTEEEGFLYAACQRVRAERQGGRWVVLPQGDFWVEATQTPYDSGSSLSWGDTALPAAVYRGEAEDFALELTHQTIWAIDNTVETGTSWLFDPSTAFDTMPKPNAQFEGVNDMDLAAFFFTGPAEDRGAVEHVSVSLAAVDQEGEEMELPRGSRWSDSISYGAGTFRSSKTVPADWDGTLRLGGGGSGSMDPEEMSLPTAYAAKLSVNGGSPISLTLYPVEGGEAG</sequence>
<evidence type="ECO:0000313" key="2">
    <source>
        <dbReference type="Proteomes" id="UP000823882"/>
    </source>
</evidence>
<name>A0A9D2T059_9FIRM</name>
<protein>
    <submittedName>
        <fullName evidence="1">Uncharacterized protein</fullName>
    </submittedName>
</protein>
<reference evidence="1" key="2">
    <citation type="submission" date="2021-04" db="EMBL/GenBank/DDBJ databases">
        <authorList>
            <person name="Gilroy R."/>
        </authorList>
    </citation>
    <scope>NUCLEOTIDE SEQUENCE</scope>
    <source>
        <strain evidence="1">CHK186-1790</strain>
    </source>
</reference>
<organism evidence="1 2">
    <name type="scientific">Candidatus Intestinimonas pullistercoris</name>
    <dbReference type="NCBI Taxonomy" id="2838623"/>
    <lineage>
        <taxon>Bacteria</taxon>
        <taxon>Bacillati</taxon>
        <taxon>Bacillota</taxon>
        <taxon>Clostridia</taxon>
        <taxon>Eubacteriales</taxon>
        <taxon>Intestinimonas</taxon>
    </lineage>
</organism>
<dbReference type="Proteomes" id="UP000823882">
    <property type="component" value="Unassembled WGS sequence"/>
</dbReference>
<reference evidence="1" key="1">
    <citation type="journal article" date="2021" name="PeerJ">
        <title>Extensive microbial diversity within the chicken gut microbiome revealed by metagenomics and culture.</title>
        <authorList>
            <person name="Gilroy R."/>
            <person name="Ravi A."/>
            <person name="Getino M."/>
            <person name="Pursley I."/>
            <person name="Horton D.L."/>
            <person name="Alikhan N.F."/>
            <person name="Baker D."/>
            <person name="Gharbi K."/>
            <person name="Hall N."/>
            <person name="Watson M."/>
            <person name="Adriaenssens E.M."/>
            <person name="Foster-Nyarko E."/>
            <person name="Jarju S."/>
            <person name="Secka A."/>
            <person name="Antonio M."/>
            <person name="Oren A."/>
            <person name="Chaudhuri R.R."/>
            <person name="La Ragione R."/>
            <person name="Hildebrand F."/>
            <person name="Pallen M.J."/>
        </authorList>
    </citation>
    <scope>NUCLEOTIDE SEQUENCE</scope>
    <source>
        <strain evidence="1">CHK186-1790</strain>
    </source>
</reference>